<organism evidence="1">
    <name type="scientific">Dunaliella tertiolecta</name>
    <name type="common">Green alga</name>
    <dbReference type="NCBI Taxonomy" id="3047"/>
    <lineage>
        <taxon>Eukaryota</taxon>
        <taxon>Viridiplantae</taxon>
        <taxon>Chlorophyta</taxon>
        <taxon>core chlorophytes</taxon>
        <taxon>Chlorophyceae</taxon>
        <taxon>CS clade</taxon>
        <taxon>Chlamydomonadales</taxon>
        <taxon>Dunaliellaceae</taxon>
        <taxon>Dunaliella</taxon>
    </lineage>
</organism>
<dbReference type="EMBL" id="HBIP01031749">
    <property type="protein sequence ID" value="CAE0504221.1"/>
    <property type="molecule type" value="Transcribed_RNA"/>
</dbReference>
<sequence>MIFLPCCSSGNQKPFGWSMRTQPGFSADFQPWSLAPLRGQSDSMLLDPMFGLVLQNMPEQPLAEASRVKVTFSLSFIGGCAAVVPSEFLLVLLPIDFNAFNSL</sequence>
<name>A0A7S3R6V8_DUNTE</name>
<protein>
    <submittedName>
        <fullName evidence="1">Uncharacterized protein</fullName>
    </submittedName>
</protein>
<dbReference type="AlphaFoldDB" id="A0A7S3R6V8"/>
<accession>A0A7S3R6V8</accession>
<gene>
    <name evidence="1" type="ORF">DTER00134_LOCUS19294</name>
</gene>
<evidence type="ECO:0000313" key="1">
    <source>
        <dbReference type="EMBL" id="CAE0504221.1"/>
    </source>
</evidence>
<proteinExistence type="predicted"/>
<reference evidence="1" key="1">
    <citation type="submission" date="2021-01" db="EMBL/GenBank/DDBJ databases">
        <authorList>
            <person name="Corre E."/>
            <person name="Pelletier E."/>
            <person name="Niang G."/>
            <person name="Scheremetjew M."/>
            <person name="Finn R."/>
            <person name="Kale V."/>
            <person name="Holt S."/>
            <person name="Cochrane G."/>
            <person name="Meng A."/>
            <person name="Brown T."/>
            <person name="Cohen L."/>
        </authorList>
    </citation>
    <scope>NUCLEOTIDE SEQUENCE</scope>
    <source>
        <strain evidence="1">CCMP1320</strain>
    </source>
</reference>